<dbReference type="AlphaFoldDB" id="A0A0R2IW10"/>
<dbReference type="Pfam" id="PF00581">
    <property type="entry name" value="Rhodanese"/>
    <property type="match status" value="1"/>
</dbReference>
<keyword evidence="1" id="KW-0812">Transmembrane</keyword>
<dbReference type="InterPro" id="IPR050229">
    <property type="entry name" value="GlpE_sulfurtransferase"/>
</dbReference>
<dbReference type="InterPro" id="IPR036873">
    <property type="entry name" value="Rhodanese-like_dom_sf"/>
</dbReference>
<gene>
    <name evidence="3" type="ORF">IV80_GL000262</name>
</gene>
<organism evidence="3 4">
    <name type="scientific">Pediococcus cellicola</name>
    <dbReference type="NCBI Taxonomy" id="319652"/>
    <lineage>
        <taxon>Bacteria</taxon>
        <taxon>Bacillati</taxon>
        <taxon>Bacillota</taxon>
        <taxon>Bacilli</taxon>
        <taxon>Lactobacillales</taxon>
        <taxon>Lactobacillaceae</taxon>
        <taxon>Pediococcus</taxon>
    </lineage>
</organism>
<dbReference type="Gene3D" id="3.40.250.10">
    <property type="entry name" value="Rhodanese-like domain"/>
    <property type="match status" value="1"/>
</dbReference>
<evidence type="ECO:0000256" key="1">
    <source>
        <dbReference type="SAM" id="Phobius"/>
    </source>
</evidence>
<feature type="domain" description="Rhodanese" evidence="2">
    <location>
        <begin position="50"/>
        <end position="135"/>
    </location>
</feature>
<dbReference type="SMART" id="SM00450">
    <property type="entry name" value="RHOD"/>
    <property type="match status" value="1"/>
</dbReference>
<protein>
    <recommendedName>
        <fullName evidence="2">Rhodanese domain-containing protein</fullName>
    </recommendedName>
</protein>
<proteinExistence type="predicted"/>
<dbReference type="SUPFAM" id="SSF52821">
    <property type="entry name" value="Rhodanese/Cell cycle control phosphatase"/>
    <property type="match status" value="1"/>
</dbReference>
<feature type="transmembrane region" description="Helical" evidence="1">
    <location>
        <begin position="12"/>
        <end position="33"/>
    </location>
</feature>
<evidence type="ECO:0000313" key="4">
    <source>
        <dbReference type="Proteomes" id="UP000051568"/>
    </source>
</evidence>
<dbReference type="PANTHER" id="PTHR43031:SF18">
    <property type="entry name" value="RHODANESE-RELATED SULFURTRANSFERASES"/>
    <property type="match status" value="1"/>
</dbReference>
<evidence type="ECO:0000259" key="2">
    <source>
        <dbReference type="PROSITE" id="PS50206"/>
    </source>
</evidence>
<keyword evidence="1" id="KW-1133">Transmembrane helix</keyword>
<reference evidence="3 4" key="1">
    <citation type="journal article" date="2015" name="Genome Announc.">
        <title>Expanding the biotechnology potential of lactobacilli through comparative genomics of 213 strains and associated genera.</title>
        <authorList>
            <person name="Sun Z."/>
            <person name="Harris H.M."/>
            <person name="McCann A."/>
            <person name="Guo C."/>
            <person name="Argimon S."/>
            <person name="Zhang W."/>
            <person name="Yang X."/>
            <person name="Jeffery I.B."/>
            <person name="Cooney J.C."/>
            <person name="Kagawa T.F."/>
            <person name="Liu W."/>
            <person name="Song Y."/>
            <person name="Salvetti E."/>
            <person name="Wrobel A."/>
            <person name="Rasinkangas P."/>
            <person name="Parkhill J."/>
            <person name="Rea M.C."/>
            <person name="O'Sullivan O."/>
            <person name="Ritari J."/>
            <person name="Douillard F.P."/>
            <person name="Paul Ross R."/>
            <person name="Yang R."/>
            <person name="Briner A.E."/>
            <person name="Felis G.E."/>
            <person name="de Vos W.M."/>
            <person name="Barrangou R."/>
            <person name="Klaenhammer T.R."/>
            <person name="Caufield P.W."/>
            <person name="Cui Y."/>
            <person name="Zhang H."/>
            <person name="O'Toole P.W."/>
        </authorList>
    </citation>
    <scope>NUCLEOTIDE SEQUENCE [LARGE SCALE GENOMIC DNA]</scope>
    <source>
        <strain evidence="3 4">DSM 17757</strain>
    </source>
</reference>
<name>A0A0R2IW10_9LACO</name>
<keyword evidence="4" id="KW-1185">Reference proteome</keyword>
<dbReference type="PATRIC" id="fig|319652.3.peg.264"/>
<dbReference type="RefSeq" id="WP_057748344.1">
    <property type="nucleotide sequence ID" value="NZ_BJVH01000001.1"/>
</dbReference>
<evidence type="ECO:0000313" key="3">
    <source>
        <dbReference type="EMBL" id="KRN67718.1"/>
    </source>
</evidence>
<dbReference type="PROSITE" id="PS50206">
    <property type="entry name" value="RHODANESE_3"/>
    <property type="match status" value="1"/>
</dbReference>
<accession>A0A0R2IW10</accession>
<dbReference type="EMBL" id="JQBR01000001">
    <property type="protein sequence ID" value="KRN67718.1"/>
    <property type="molecule type" value="Genomic_DNA"/>
</dbReference>
<comment type="caution">
    <text evidence="3">The sequence shown here is derived from an EMBL/GenBank/DDBJ whole genome shotgun (WGS) entry which is preliminary data.</text>
</comment>
<dbReference type="CDD" id="cd00158">
    <property type="entry name" value="RHOD"/>
    <property type="match status" value="1"/>
</dbReference>
<dbReference type="STRING" id="319652.IV80_GL000262"/>
<dbReference type="InterPro" id="IPR001763">
    <property type="entry name" value="Rhodanese-like_dom"/>
</dbReference>
<dbReference type="PANTHER" id="PTHR43031">
    <property type="entry name" value="FAD-DEPENDENT OXIDOREDUCTASE"/>
    <property type="match status" value="1"/>
</dbReference>
<keyword evidence="1" id="KW-0472">Membrane</keyword>
<dbReference type="Proteomes" id="UP000051568">
    <property type="component" value="Unassembled WGS sequence"/>
</dbReference>
<sequence length="137" mass="16002">MVFGASSKASFIINTILIILIVAYFVYQGYVVWKRRRVSKILDEEEFQEGMHKGQVIDLREKKDFDAGHILGARNIPYSTLKTRFQEVRADLPVYIYDQGRSLSSRAAIFLAKKGYKKLFILRYGFQRWNGKTKKKN</sequence>